<evidence type="ECO:0000313" key="2">
    <source>
        <dbReference type="EMBL" id="MED6125770.1"/>
    </source>
</evidence>
<feature type="region of interest" description="Disordered" evidence="1">
    <location>
        <begin position="319"/>
        <end position="340"/>
    </location>
</feature>
<sequence>MAEGPPAATVSRNVSLCPTWKQRPHSAYYSRWSAIAINRVVSFAGPSRPTLTFKFCQKRVKGLRIDSLTDRIYSIKLIDSKDEQIDLREAFYSLFKSESDMIAIPSAFYKPFNTELGSAMVFRDYFGNSFEVNHKKDFHVGHFGVGFKEMVHYYGILQGGWLKGFYVGQGGIYIRVIDSFAREIVYPRAPKSFSLRGNNEVYIMSYFMPAQDDWVFVRSQTILQDSSVALNAAMGSSGGRGVSISEVGDSLHSQVPSGFVLGHMEQIHDVAGLVDAGEAIANSSANGVGNDVATNGLGAGQVELNVPKDFDFMVAELSDSEDDEATNEAARGGDKGYQVNADPDVPVEIVEIDAAGVGNEEHQLNVDPNVHVEVVAEPDVIAPHVFTYDRVLTK</sequence>
<dbReference type="Proteomes" id="UP001341840">
    <property type="component" value="Unassembled WGS sequence"/>
</dbReference>
<reference evidence="2 3" key="1">
    <citation type="journal article" date="2023" name="Plants (Basel)">
        <title>Bridging the Gap: Combining Genomics and Transcriptomics Approaches to Understand Stylosanthes scabra, an Orphan Legume from the Brazilian Caatinga.</title>
        <authorList>
            <person name="Ferreira-Neto J.R.C."/>
            <person name="da Silva M.D."/>
            <person name="Binneck E."/>
            <person name="de Melo N.F."/>
            <person name="da Silva R.H."/>
            <person name="de Melo A.L.T.M."/>
            <person name="Pandolfi V."/>
            <person name="Bustamante F.O."/>
            <person name="Brasileiro-Vidal A.C."/>
            <person name="Benko-Iseppon A.M."/>
        </authorList>
    </citation>
    <scope>NUCLEOTIDE SEQUENCE [LARGE SCALE GENOMIC DNA]</scope>
    <source>
        <tissue evidence="2">Leaves</tissue>
    </source>
</reference>
<evidence type="ECO:0000256" key="1">
    <source>
        <dbReference type="SAM" id="MobiDB-lite"/>
    </source>
</evidence>
<gene>
    <name evidence="2" type="ORF">PIB30_071809</name>
</gene>
<dbReference type="EMBL" id="JASCZI010031045">
    <property type="protein sequence ID" value="MED6125770.1"/>
    <property type="molecule type" value="Genomic_DNA"/>
</dbReference>
<proteinExistence type="predicted"/>
<protein>
    <submittedName>
        <fullName evidence="2">Uncharacterized protein</fullName>
    </submittedName>
</protein>
<name>A0ABU6RP16_9FABA</name>
<comment type="caution">
    <text evidence="2">The sequence shown here is derived from an EMBL/GenBank/DDBJ whole genome shotgun (WGS) entry which is preliminary data.</text>
</comment>
<evidence type="ECO:0000313" key="3">
    <source>
        <dbReference type="Proteomes" id="UP001341840"/>
    </source>
</evidence>
<accession>A0ABU6RP16</accession>
<keyword evidence="3" id="KW-1185">Reference proteome</keyword>
<organism evidence="2 3">
    <name type="scientific">Stylosanthes scabra</name>
    <dbReference type="NCBI Taxonomy" id="79078"/>
    <lineage>
        <taxon>Eukaryota</taxon>
        <taxon>Viridiplantae</taxon>
        <taxon>Streptophyta</taxon>
        <taxon>Embryophyta</taxon>
        <taxon>Tracheophyta</taxon>
        <taxon>Spermatophyta</taxon>
        <taxon>Magnoliopsida</taxon>
        <taxon>eudicotyledons</taxon>
        <taxon>Gunneridae</taxon>
        <taxon>Pentapetalae</taxon>
        <taxon>rosids</taxon>
        <taxon>fabids</taxon>
        <taxon>Fabales</taxon>
        <taxon>Fabaceae</taxon>
        <taxon>Papilionoideae</taxon>
        <taxon>50 kb inversion clade</taxon>
        <taxon>dalbergioids sensu lato</taxon>
        <taxon>Dalbergieae</taxon>
        <taxon>Pterocarpus clade</taxon>
        <taxon>Stylosanthes</taxon>
    </lineage>
</organism>